<proteinExistence type="predicted"/>
<name>G2R229_THETT</name>
<dbReference type="KEGG" id="ttt:THITE_2114821"/>
<feature type="region of interest" description="Disordered" evidence="1">
    <location>
        <begin position="1"/>
        <end position="58"/>
    </location>
</feature>
<accession>G2R229</accession>
<dbReference type="HOGENOM" id="CLU_2980742_0_0_1"/>
<evidence type="ECO:0000313" key="3">
    <source>
        <dbReference type="Proteomes" id="UP000008181"/>
    </source>
</evidence>
<dbReference type="EMBL" id="CP003010">
    <property type="protein sequence ID" value="AEO66613.1"/>
    <property type="molecule type" value="Genomic_DNA"/>
</dbReference>
<gene>
    <name evidence="2" type="ORF">THITE_2114821</name>
</gene>
<feature type="compositionally biased region" description="Low complexity" evidence="1">
    <location>
        <begin position="11"/>
        <end position="32"/>
    </location>
</feature>
<evidence type="ECO:0000313" key="2">
    <source>
        <dbReference type="EMBL" id="AEO66613.1"/>
    </source>
</evidence>
<sequence length="58" mass="5754">MGVAATLGFNPAGSLHSPPSSPASSGPPLNNSDSALPTPMPDLPACQPSKPKPCSRNT</sequence>
<dbReference type="Proteomes" id="UP000008181">
    <property type="component" value="Chromosome 2"/>
</dbReference>
<protein>
    <submittedName>
        <fullName evidence="2">Uncharacterized protein</fullName>
    </submittedName>
</protein>
<dbReference type="RefSeq" id="XP_003652949.1">
    <property type="nucleotide sequence ID" value="XM_003652901.1"/>
</dbReference>
<evidence type="ECO:0000256" key="1">
    <source>
        <dbReference type="SAM" id="MobiDB-lite"/>
    </source>
</evidence>
<dbReference type="GeneID" id="11521012"/>
<keyword evidence="3" id="KW-1185">Reference proteome</keyword>
<organism evidence="2 3">
    <name type="scientific">Thermothielavioides terrestris (strain ATCC 38088 / NRRL 8126)</name>
    <name type="common">Thielavia terrestris</name>
    <dbReference type="NCBI Taxonomy" id="578455"/>
    <lineage>
        <taxon>Eukaryota</taxon>
        <taxon>Fungi</taxon>
        <taxon>Dikarya</taxon>
        <taxon>Ascomycota</taxon>
        <taxon>Pezizomycotina</taxon>
        <taxon>Sordariomycetes</taxon>
        <taxon>Sordariomycetidae</taxon>
        <taxon>Sordariales</taxon>
        <taxon>Chaetomiaceae</taxon>
        <taxon>Thermothielavioides</taxon>
        <taxon>Thermothielavioides terrestris</taxon>
    </lineage>
</organism>
<dbReference type="AlphaFoldDB" id="G2R229"/>
<reference evidence="2 3" key="1">
    <citation type="journal article" date="2011" name="Nat. Biotechnol.">
        <title>Comparative genomic analysis of the thermophilic biomass-degrading fungi Myceliophthora thermophila and Thielavia terrestris.</title>
        <authorList>
            <person name="Berka R.M."/>
            <person name="Grigoriev I.V."/>
            <person name="Otillar R."/>
            <person name="Salamov A."/>
            <person name="Grimwood J."/>
            <person name="Reid I."/>
            <person name="Ishmael N."/>
            <person name="John T."/>
            <person name="Darmond C."/>
            <person name="Moisan M.-C."/>
            <person name="Henrissat B."/>
            <person name="Coutinho P.M."/>
            <person name="Lombard V."/>
            <person name="Natvig D.O."/>
            <person name="Lindquist E."/>
            <person name="Schmutz J."/>
            <person name="Lucas S."/>
            <person name="Harris P."/>
            <person name="Powlowski J."/>
            <person name="Bellemare A."/>
            <person name="Taylor D."/>
            <person name="Butler G."/>
            <person name="de Vries R.P."/>
            <person name="Allijn I.E."/>
            <person name="van den Brink J."/>
            <person name="Ushinsky S."/>
            <person name="Storms R."/>
            <person name="Powell A.J."/>
            <person name="Paulsen I.T."/>
            <person name="Elbourne L.D.H."/>
            <person name="Baker S.E."/>
            <person name="Magnuson J."/>
            <person name="LaBoissiere S."/>
            <person name="Clutterbuck A.J."/>
            <person name="Martinez D."/>
            <person name="Wogulis M."/>
            <person name="de Leon A.L."/>
            <person name="Rey M.W."/>
            <person name="Tsang A."/>
        </authorList>
    </citation>
    <scope>NUCLEOTIDE SEQUENCE [LARGE SCALE GENOMIC DNA]</scope>
    <source>
        <strain evidence="3">ATCC 38088 / NRRL 8126</strain>
    </source>
</reference>